<dbReference type="EMBL" id="KB113935">
    <property type="protein sequence ID" value="ELK23166.1"/>
    <property type="molecule type" value="Genomic_DNA"/>
</dbReference>
<gene>
    <name evidence="1" type="ORF">MDA_GLEAN10003804</name>
</gene>
<reference evidence="2" key="1">
    <citation type="journal article" date="2013" name="Science">
        <title>Comparative analysis of bat genomes provides insight into the evolution of flight and immunity.</title>
        <authorList>
            <person name="Zhang G."/>
            <person name="Cowled C."/>
            <person name="Shi Z."/>
            <person name="Huang Z."/>
            <person name="Bishop-Lilly K.A."/>
            <person name="Fang X."/>
            <person name="Wynne J.W."/>
            <person name="Xiong Z."/>
            <person name="Baker M.L."/>
            <person name="Zhao W."/>
            <person name="Tachedjian M."/>
            <person name="Zhu Y."/>
            <person name="Zhou P."/>
            <person name="Jiang X."/>
            <person name="Ng J."/>
            <person name="Yang L."/>
            <person name="Wu L."/>
            <person name="Xiao J."/>
            <person name="Feng Y."/>
            <person name="Chen Y."/>
            <person name="Sun X."/>
            <person name="Zhang Y."/>
            <person name="Marsh G.A."/>
            <person name="Crameri G."/>
            <person name="Broder C.C."/>
            <person name="Frey K.G."/>
            <person name="Wang L.F."/>
            <person name="Wang J."/>
        </authorList>
    </citation>
    <scope>NUCLEOTIDE SEQUENCE [LARGE SCALE GENOMIC DNA]</scope>
</reference>
<name>L5LBB4_MYODS</name>
<sequence>MRRTEERKVMASLAKAQESVGEAAALGLLEFGSLPVKRVGSVTGDLIDELMSSDVFPLLRLSPTPADDYNFNLDDSEGVCDLFDVQILNY</sequence>
<dbReference type="AlphaFoldDB" id="L5LBB4"/>
<dbReference type="Proteomes" id="UP000010556">
    <property type="component" value="Unassembled WGS sequence"/>
</dbReference>
<organism evidence="1 2">
    <name type="scientific">Myotis davidii</name>
    <name type="common">David's myotis</name>
    <dbReference type="NCBI Taxonomy" id="225400"/>
    <lineage>
        <taxon>Eukaryota</taxon>
        <taxon>Metazoa</taxon>
        <taxon>Chordata</taxon>
        <taxon>Craniata</taxon>
        <taxon>Vertebrata</taxon>
        <taxon>Euteleostomi</taxon>
        <taxon>Mammalia</taxon>
        <taxon>Eutheria</taxon>
        <taxon>Laurasiatheria</taxon>
        <taxon>Chiroptera</taxon>
        <taxon>Yangochiroptera</taxon>
        <taxon>Vespertilionidae</taxon>
        <taxon>Myotis</taxon>
    </lineage>
</organism>
<accession>L5LBB4</accession>
<proteinExistence type="predicted"/>
<protein>
    <submittedName>
        <fullName evidence="1">Transcription factor E2F5</fullName>
    </submittedName>
</protein>
<evidence type="ECO:0000313" key="1">
    <source>
        <dbReference type="EMBL" id="ELK23166.1"/>
    </source>
</evidence>
<keyword evidence="2" id="KW-1185">Reference proteome</keyword>
<evidence type="ECO:0000313" key="2">
    <source>
        <dbReference type="Proteomes" id="UP000010556"/>
    </source>
</evidence>